<dbReference type="AlphaFoldDB" id="A0A516R121"/>
<proteinExistence type="predicted"/>
<dbReference type="EMBL" id="CP040916">
    <property type="protein sequence ID" value="QDQ09351.1"/>
    <property type="molecule type" value="Genomic_DNA"/>
</dbReference>
<accession>A0A516R121</accession>
<evidence type="ECO:0008006" key="4">
    <source>
        <dbReference type="Google" id="ProtNLM"/>
    </source>
</evidence>
<organism evidence="2 3">
    <name type="scientific">Streptomyces spectabilis</name>
    <dbReference type="NCBI Taxonomy" id="68270"/>
    <lineage>
        <taxon>Bacteria</taxon>
        <taxon>Bacillati</taxon>
        <taxon>Actinomycetota</taxon>
        <taxon>Actinomycetes</taxon>
        <taxon>Kitasatosporales</taxon>
        <taxon>Streptomycetaceae</taxon>
        <taxon>Streptomyces</taxon>
    </lineage>
</organism>
<feature type="transmembrane region" description="Helical" evidence="1">
    <location>
        <begin position="136"/>
        <end position="160"/>
    </location>
</feature>
<gene>
    <name evidence="2" type="ORF">FH965_01205</name>
</gene>
<evidence type="ECO:0000313" key="3">
    <source>
        <dbReference type="Proteomes" id="UP000316806"/>
    </source>
</evidence>
<feature type="transmembrane region" description="Helical" evidence="1">
    <location>
        <begin position="93"/>
        <end position="116"/>
    </location>
</feature>
<sequence>MTLRLRPEDRADFAWVLALALDVTEIRTALAQSPVAPDTARLRARALADADAIAATAAGEYRTYLRARAAVMPSPAATAPPAGAPRIGQGAGALLPALAVLTPLISAVAATVFLLFGYGLRFATPRSQAATTLVTAGWVCALAMAVSTGIGLCALLAAALRGRARTPSGHPLPLRNPAAERARSAWHQALLEHGLLPYLRRELTVSPPHAD</sequence>
<reference evidence="2 3" key="1">
    <citation type="journal article" date="2019" name="J. Ind. Microbiol. Biotechnol.">
        <title>The complete genomic sequence of Streptomyces spectabilis NRRL-2792 and identification of secondary metabolite biosynthetic gene clusters.</title>
        <authorList>
            <person name="Sinha A."/>
            <person name="Phillips-Salemka S."/>
            <person name="Niraula T.A."/>
            <person name="Short K.A."/>
            <person name="Niraula N.P."/>
        </authorList>
    </citation>
    <scope>NUCLEOTIDE SEQUENCE [LARGE SCALE GENOMIC DNA]</scope>
    <source>
        <strain evidence="2 3">NRRL 2792</strain>
    </source>
</reference>
<keyword evidence="1" id="KW-0812">Transmembrane</keyword>
<evidence type="ECO:0000313" key="2">
    <source>
        <dbReference type="EMBL" id="QDQ09351.1"/>
    </source>
</evidence>
<name>A0A516R121_STRST</name>
<keyword evidence="1" id="KW-0472">Membrane</keyword>
<dbReference type="RefSeq" id="WP_144000930.1">
    <property type="nucleotide sequence ID" value="NZ_CP040916.1"/>
</dbReference>
<evidence type="ECO:0000256" key="1">
    <source>
        <dbReference type="SAM" id="Phobius"/>
    </source>
</evidence>
<keyword evidence="1" id="KW-1133">Transmembrane helix</keyword>
<dbReference type="Proteomes" id="UP000316806">
    <property type="component" value="Chromosome"/>
</dbReference>
<protein>
    <recommendedName>
        <fullName evidence="4">Transmembrane protein</fullName>
    </recommendedName>
</protein>